<reference evidence="1" key="1">
    <citation type="submission" date="2018-05" db="EMBL/GenBank/DDBJ databases">
        <authorList>
            <person name="Lanie J.A."/>
            <person name="Ng W.-L."/>
            <person name="Kazmierczak K.M."/>
            <person name="Andrzejewski T.M."/>
            <person name="Davidsen T.M."/>
            <person name="Wayne K.J."/>
            <person name="Tettelin H."/>
            <person name="Glass J.I."/>
            <person name="Rusch D."/>
            <person name="Podicherti R."/>
            <person name="Tsui H.-C.T."/>
            <person name="Winkler M.E."/>
        </authorList>
    </citation>
    <scope>NUCLEOTIDE SEQUENCE</scope>
</reference>
<dbReference type="EMBL" id="UINC01153418">
    <property type="protein sequence ID" value="SVD48129.1"/>
    <property type="molecule type" value="Genomic_DNA"/>
</dbReference>
<protein>
    <submittedName>
        <fullName evidence="1">Uncharacterized protein</fullName>
    </submittedName>
</protein>
<feature type="non-terminal residue" evidence="1">
    <location>
        <position position="36"/>
    </location>
</feature>
<sequence length="36" mass="3931">MTDSAKAKAALKRLKKTHTSLLAEIHKAIVGQEEVI</sequence>
<dbReference type="AlphaFoldDB" id="A0A382VNK7"/>
<name>A0A382VNK7_9ZZZZ</name>
<evidence type="ECO:0000313" key="1">
    <source>
        <dbReference type="EMBL" id="SVD48129.1"/>
    </source>
</evidence>
<proteinExistence type="predicted"/>
<gene>
    <name evidence="1" type="ORF">METZ01_LOCUS400983</name>
</gene>
<accession>A0A382VNK7</accession>
<organism evidence="1">
    <name type="scientific">marine metagenome</name>
    <dbReference type="NCBI Taxonomy" id="408172"/>
    <lineage>
        <taxon>unclassified sequences</taxon>
        <taxon>metagenomes</taxon>
        <taxon>ecological metagenomes</taxon>
    </lineage>
</organism>